<keyword evidence="2" id="KW-0812">Transmembrane</keyword>
<dbReference type="EMBL" id="VTPU01000010">
    <property type="protein sequence ID" value="TZG38815.1"/>
    <property type="molecule type" value="Genomic_DNA"/>
</dbReference>
<dbReference type="InterPro" id="IPR014161">
    <property type="entry name" value="Tol-Pal_TolA"/>
</dbReference>
<keyword evidence="4" id="KW-0472">Membrane</keyword>
<comment type="caution">
    <text evidence="6">The sequence shown here is derived from an EMBL/GenBank/DDBJ whole genome shotgun (WGS) entry which is preliminary data.</text>
</comment>
<protein>
    <submittedName>
        <fullName evidence="6">Cell envelope integrity protein TolA</fullName>
    </submittedName>
</protein>
<dbReference type="Gene3D" id="3.30.1150.10">
    <property type="match status" value="1"/>
</dbReference>
<evidence type="ECO:0000256" key="4">
    <source>
        <dbReference type="ARBA" id="ARBA00023136"/>
    </source>
</evidence>
<evidence type="ECO:0000256" key="2">
    <source>
        <dbReference type="ARBA" id="ARBA00022692"/>
    </source>
</evidence>
<comment type="subcellular location">
    <subcellularLocation>
        <location evidence="1">Membrane</location>
        <topology evidence="1">Single-pass membrane protein</topology>
    </subcellularLocation>
</comment>
<keyword evidence="3" id="KW-1133">Transmembrane helix</keyword>
<dbReference type="OrthoDB" id="9779830at2"/>
<evidence type="ECO:0000256" key="1">
    <source>
        <dbReference type="ARBA" id="ARBA00004167"/>
    </source>
</evidence>
<dbReference type="Pfam" id="PF13103">
    <property type="entry name" value="TonB_2"/>
    <property type="match status" value="1"/>
</dbReference>
<dbReference type="GO" id="GO:0019534">
    <property type="term" value="F:toxin transmembrane transporter activity"/>
    <property type="evidence" value="ECO:0007669"/>
    <property type="project" value="InterPro"/>
</dbReference>
<dbReference type="AlphaFoldDB" id="A0A5D9D8C8"/>
<proteinExistence type="predicted"/>
<dbReference type="GO" id="GO:0016020">
    <property type="term" value="C:membrane"/>
    <property type="evidence" value="ECO:0007669"/>
    <property type="project" value="UniProtKB-SubCell"/>
</dbReference>
<sequence length="147" mass="15792">EEEAKRKAEEEAKRKAEEEAKRKAEAAAQSSLDRAIAGEAEAAANAEQAQQAANGFINLVRQAVEQAWVIPPNVGNNANALVAIRLGPSGEVFSASIARSSGNSAFDRAAIQAVESAAPFSELRELPASVQRDYREFNLNFRPGDIR</sequence>
<dbReference type="NCBIfam" id="TIGR01352">
    <property type="entry name" value="tonB_Cterm"/>
    <property type="match status" value="1"/>
</dbReference>
<feature type="region of interest" description="Disordered" evidence="5">
    <location>
        <begin position="1"/>
        <end position="32"/>
    </location>
</feature>
<organism evidence="6 7">
    <name type="scientific">Halomonas eurihalina</name>
    <dbReference type="NCBI Taxonomy" id="42566"/>
    <lineage>
        <taxon>Bacteria</taxon>
        <taxon>Pseudomonadati</taxon>
        <taxon>Pseudomonadota</taxon>
        <taxon>Gammaproteobacteria</taxon>
        <taxon>Oceanospirillales</taxon>
        <taxon>Halomonadaceae</taxon>
        <taxon>Halomonas</taxon>
    </lineage>
</organism>
<dbReference type="SUPFAM" id="SSF74653">
    <property type="entry name" value="TolA/TonB C-terminal domain"/>
    <property type="match status" value="1"/>
</dbReference>
<dbReference type="GO" id="GO:0043213">
    <property type="term" value="P:bacteriocin transport"/>
    <property type="evidence" value="ECO:0007669"/>
    <property type="project" value="InterPro"/>
</dbReference>
<feature type="non-terminal residue" evidence="6">
    <location>
        <position position="1"/>
    </location>
</feature>
<dbReference type="NCBIfam" id="TIGR02794">
    <property type="entry name" value="tolA_full"/>
    <property type="match status" value="1"/>
</dbReference>
<gene>
    <name evidence="6" type="primary">tolA</name>
    <name evidence="6" type="ORF">FZZ93_10980</name>
</gene>
<evidence type="ECO:0000313" key="6">
    <source>
        <dbReference type="EMBL" id="TZG38815.1"/>
    </source>
</evidence>
<evidence type="ECO:0000256" key="5">
    <source>
        <dbReference type="SAM" id="MobiDB-lite"/>
    </source>
</evidence>
<dbReference type="Proteomes" id="UP000324260">
    <property type="component" value="Unassembled WGS sequence"/>
</dbReference>
<name>A0A5D9D8C8_HALER</name>
<keyword evidence="7" id="KW-1185">Reference proteome</keyword>
<dbReference type="InterPro" id="IPR006260">
    <property type="entry name" value="TonB/TolA_C"/>
</dbReference>
<reference evidence="6 7" key="1">
    <citation type="submission" date="2019-08" db="EMBL/GenBank/DDBJ databases">
        <title>Draft Genome Sequence of Halomonas eurihalina Isolated from Preserved Hide-surface.</title>
        <authorList>
            <person name="Hussain S.A."/>
            <person name="Xu A."/>
            <person name="Sarker M."/>
            <person name="Sommers C."/>
        </authorList>
    </citation>
    <scope>NUCLEOTIDE SEQUENCE [LARGE SCALE GENOMIC DNA]</scope>
    <source>
        <strain evidence="6 7">MS1</strain>
    </source>
</reference>
<dbReference type="RefSeq" id="WP_149322375.1">
    <property type="nucleotide sequence ID" value="NZ_VTPU01000010.1"/>
</dbReference>
<accession>A0A5D9D8C8</accession>
<feature type="compositionally biased region" description="Basic and acidic residues" evidence="5">
    <location>
        <begin position="1"/>
        <end position="25"/>
    </location>
</feature>
<evidence type="ECO:0000313" key="7">
    <source>
        <dbReference type="Proteomes" id="UP000324260"/>
    </source>
</evidence>
<evidence type="ECO:0000256" key="3">
    <source>
        <dbReference type="ARBA" id="ARBA00022989"/>
    </source>
</evidence>